<gene>
    <name evidence="2" type="ORF">CORC01_07713</name>
</gene>
<sequence length="208" mass="22385">RRLTTSLSRLCLLPPPPPGPVPSSSDQDVFSCVPSSLASNHSVHPTGFLLRLATHHHRDWFSTYLPGRRRICKIWWTTWGFSALRIASSTAEHPPDGYPGRLLFSHYHSTSLTGHSAPLLAPISSPVGPSDGQPATARHLTSSLPQEPITSLIPPFRPAAIEASPRRATVFLTLSSLGSFAFELLGLSISSLLLCGILSLLTLLPSTA</sequence>
<keyword evidence="3" id="KW-1185">Reference proteome</keyword>
<keyword evidence="1" id="KW-1133">Transmembrane helix</keyword>
<evidence type="ECO:0000256" key="1">
    <source>
        <dbReference type="SAM" id="Phobius"/>
    </source>
</evidence>
<dbReference type="Proteomes" id="UP000176998">
    <property type="component" value="Unassembled WGS sequence"/>
</dbReference>
<feature type="non-terminal residue" evidence="2">
    <location>
        <position position="1"/>
    </location>
</feature>
<reference evidence="2 3" key="1">
    <citation type="submission" date="2016-09" db="EMBL/GenBank/DDBJ databases">
        <authorList>
            <person name="Capua I."/>
            <person name="De Benedictis P."/>
            <person name="Joannis T."/>
            <person name="Lombin L.H."/>
            <person name="Cattoli G."/>
        </authorList>
    </citation>
    <scope>NUCLEOTIDE SEQUENCE [LARGE SCALE GENOMIC DNA]</scope>
    <source>
        <strain evidence="2 3">IMI 309357</strain>
    </source>
</reference>
<name>A0A1G4B653_9PEZI</name>
<keyword evidence="1" id="KW-0812">Transmembrane</keyword>
<keyword evidence="1" id="KW-0472">Membrane</keyword>
<dbReference type="RefSeq" id="XP_022474084.1">
    <property type="nucleotide sequence ID" value="XM_022619348.1"/>
</dbReference>
<evidence type="ECO:0000313" key="3">
    <source>
        <dbReference type="Proteomes" id="UP000176998"/>
    </source>
</evidence>
<comment type="caution">
    <text evidence="2">The sequence shown here is derived from an EMBL/GenBank/DDBJ whole genome shotgun (WGS) entry which is preliminary data.</text>
</comment>
<feature type="transmembrane region" description="Helical" evidence="1">
    <location>
        <begin position="184"/>
        <end position="204"/>
    </location>
</feature>
<dbReference type="EMBL" id="MJBS01000063">
    <property type="protein sequence ID" value="OHE96928.1"/>
    <property type="molecule type" value="Genomic_DNA"/>
</dbReference>
<dbReference type="GeneID" id="34560858"/>
<proteinExistence type="predicted"/>
<accession>A0A1G4B653</accession>
<protein>
    <submittedName>
        <fullName evidence="2">Uncharacterized protein</fullName>
    </submittedName>
</protein>
<dbReference type="AlphaFoldDB" id="A0A1G4B653"/>
<evidence type="ECO:0000313" key="2">
    <source>
        <dbReference type="EMBL" id="OHE96928.1"/>
    </source>
</evidence>
<organism evidence="2 3">
    <name type="scientific">Colletotrichum orchidophilum</name>
    <dbReference type="NCBI Taxonomy" id="1209926"/>
    <lineage>
        <taxon>Eukaryota</taxon>
        <taxon>Fungi</taxon>
        <taxon>Dikarya</taxon>
        <taxon>Ascomycota</taxon>
        <taxon>Pezizomycotina</taxon>
        <taxon>Sordariomycetes</taxon>
        <taxon>Hypocreomycetidae</taxon>
        <taxon>Glomerellales</taxon>
        <taxon>Glomerellaceae</taxon>
        <taxon>Colletotrichum</taxon>
    </lineage>
</organism>